<dbReference type="RefSeq" id="WP_217637704.1">
    <property type="nucleotide sequence ID" value="NZ_FNKO01000001.1"/>
</dbReference>
<gene>
    <name evidence="1" type="ORF">SAMN04489718_0777</name>
</gene>
<reference evidence="2" key="1">
    <citation type="submission" date="2016-10" db="EMBL/GenBank/DDBJ databases">
        <authorList>
            <person name="Varghese N."/>
            <person name="Submissions S."/>
        </authorList>
    </citation>
    <scope>NUCLEOTIDE SEQUENCE [LARGE SCALE GENOMIC DNA]</scope>
    <source>
        <strain evidence="2">DSM 45459</strain>
    </source>
</reference>
<name>A0A1H0Z1P0_9ACTN</name>
<dbReference type="InterPro" id="IPR046373">
    <property type="entry name" value="Acyl-CoA_Oxase/DH_mid-dom_sf"/>
</dbReference>
<dbReference type="InterPro" id="IPR009100">
    <property type="entry name" value="AcylCoA_DH/oxidase_NM_dom_sf"/>
</dbReference>
<dbReference type="EMBL" id="FNKO01000001">
    <property type="protein sequence ID" value="SDQ21006.1"/>
    <property type="molecule type" value="Genomic_DNA"/>
</dbReference>
<dbReference type="SUPFAM" id="SSF47203">
    <property type="entry name" value="Acyl-CoA dehydrogenase C-terminal domain-like"/>
    <property type="match status" value="1"/>
</dbReference>
<sequence>MPLRRGARVLRIVESARPVRDEPLHHPEDVAAALRQALERGELELPLPGRGETARRWTELAGHGRRDLALARLVEGHADATAILHEAGQKPEPNALYGVWASRAAGRGAVLSSAGNAAVLTGTVPFCSGADLLDRALIVARPEGASGAEHDVVFDLALDDSRVRSVPGTWQATGMAASRTLDVELRELPVAGREPVGPPGFYTARPGFRLGGAGVAAVWLGGAVGLHDRVLDLLGRGVADEHQLAHVAAMHVALVAAESALARVAATVDESGTDPSGAADTCRSAVEHAARQVLERAPRVSGPGPLTRDPVFSRRLADLEVYVRQHHGERELAELGRRVLHDRAGGGGRDS</sequence>
<dbReference type="GO" id="GO:0016627">
    <property type="term" value="F:oxidoreductase activity, acting on the CH-CH group of donors"/>
    <property type="evidence" value="ECO:0007669"/>
    <property type="project" value="InterPro"/>
</dbReference>
<accession>A0A1H0Z1P0</accession>
<dbReference type="STRING" id="995062.SAMN04489718_0777"/>
<proteinExistence type="predicted"/>
<evidence type="ECO:0000313" key="1">
    <source>
        <dbReference type="EMBL" id="SDQ21006.1"/>
    </source>
</evidence>
<evidence type="ECO:0000313" key="2">
    <source>
        <dbReference type="Proteomes" id="UP000199301"/>
    </source>
</evidence>
<organism evidence="1 2">
    <name type="scientific">Actinopolyspora saharensis</name>
    <dbReference type="NCBI Taxonomy" id="995062"/>
    <lineage>
        <taxon>Bacteria</taxon>
        <taxon>Bacillati</taxon>
        <taxon>Actinomycetota</taxon>
        <taxon>Actinomycetes</taxon>
        <taxon>Actinopolysporales</taxon>
        <taxon>Actinopolysporaceae</taxon>
        <taxon>Actinopolyspora</taxon>
    </lineage>
</organism>
<dbReference type="AlphaFoldDB" id="A0A1H0Z1P0"/>
<protein>
    <submittedName>
        <fullName evidence="1">Acyl-CoA dehydrogenase</fullName>
    </submittedName>
</protein>
<dbReference type="Gene3D" id="2.40.110.10">
    <property type="entry name" value="Butyryl-CoA Dehydrogenase, subunit A, domain 2"/>
    <property type="match status" value="1"/>
</dbReference>
<dbReference type="InterPro" id="IPR036250">
    <property type="entry name" value="AcylCo_DH-like_C"/>
</dbReference>
<keyword evidence="2" id="KW-1185">Reference proteome</keyword>
<dbReference type="Proteomes" id="UP000199301">
    <property type="component" value="Unassembled WGS sequence"/>
</dbReference>
<dbReference type="SUPFAM" id="SSF56645">
    <property type="entry name" value="Acyl-CoA dehydrogenase NM domain-like"/>
    <property type="match status" value="1"/>
</dbReference>